<dbReference type="Gene3D" id="3.20.20.140">
    <property type="entry name" value="Metal-dependent hydrolases"/>
    <property type="match status" value="1"/>
</dbReference>
<evidence type="ECO:0000313" key="2">
    <source>
        <dbReference type="EMBL" id="KIX08766.1"/>
    </source>
</evidence>
<accession>A0A0D2IZB4</accession>
<evidence type="ECO:0000313" key="3">
    <source>
        <dbReference type="Proteomes" id="UP000053617"/>
    </source>
</evidence>
<dbReference type="InterPro" id="IPR052018">
    <property type="entry name" value="PHP_domain"/>
</dbReference>
<keyword evidence="3" id="KW-1185">Reference proteome</keyword>
<dbReference type="GO" id="GO:0004534">
    <property type="term" value="F:5'-3' RNA exonuclease activity"/>
    <property type="evidence" value="ECO:0007669"/>
    <property type="project" value="TreeGrafter"/>
</dbReference>
<dbReference type="SUPFAM" id="SSF89550">
    <property type="entry name" value="PHP domain-like"/>
    <property type="match status" value="1"/>
</dbReference>
<dbReference type="GeneID" id="25291494"/>
<dbReference type="OrthoDB" id="16564at2759"/>
<proteinExistence type="predicted"/>
<dbReference type="RefSeq" id="XP_013275902.1">
    <property type="nucleotide sequence ID" value="XM_013420448.1"/>
</dbReference>
<sequence>MCSLRKIFGTFLLTGSHISCAVAQSTEHQATNLTLTGHIEPSEIFTFVYVPFEVSSDVTSIYVYQNYSFKGAGNSLDLGIYDPRGFSPINSQEGYSGSRGWSGGFRSNFTISASDATPGYNAGPLLPGTWNVVLGPYASNRSGIDWTLDISLSYTPNTTFWSPSYASTYKESFESPQWLRGDFHMHSIYSDGRYLPSQQIANALSRNLDFIFFSEHNTDTGNNDIGKWIPTNASHLLIGRAIEVTTRFGHWQAIGLERQQQVEWRYTNSSHDTGFIHAATQVRNSGGLVSVNHPFQNCSRCDWTLDWDHNDAIEVWNGRFDPLDQVAVAFWQSELVKGKKITALGGSDAHHPPDINGLPTTVVRVTGEKSQASVVEGVKLGRAYLVEGPGMEIEFGLQYGQGLKAEIGDVVAKRVLDSDTVAEFAGTGFEGASACFVSEQGYFRNESITGGQRIKQAVSGMDFLRVEVRNSSDILLGLTNPIYFV</sequence>
<evidence type="ECO:0000256" key="1">
    <source>
        <dbReference type="SAM" id="SignalP"/>
    </source>
</evidence>
<reference evidence="2 3" key="1">
    <citation type="submission" date="2015-01" db="EMBL/GenBank/DDBJ databases">
        <title>The Genome Sequence of Rhinocladiella mackenzie CBS 650.93.</title>
        <authorList>
            <consortium name="The Broad Institute Genomics Platform"/>
            <person name="Cuomo C."/>
            <person name="de Hoog S."/>
            <person name="Gorbushina A."/>
            <person name="Stielow B."/>
            <person name="Teixiera M."/>
            <person name="Abouelleil A."/>
            <person name="Chapman S.B."/>
            <person name="Priest M."/>
            <person name="Young S.K."/>
            <person name="Wortman J."/>
            <person name="Nusbaum C."/>
            <person name="Birren B."/>
        </authorList>
    </citation>
    <scope>NUCLEOTIDE SEQUENCE [LARGE SCALE GENOMIC DNA]</scope>
    <source>
        <strain evidence="2 3">CBS 650.93</strain>
    </source>
</reference>
<name>A0A0D2IZB4_9EURO</name>
<protein>
    <recommendedName>
        <fullName evidence="4">Polymerase/histidinol phosphatase N-terminal domain-containing protein</fullName>
    </recommendedName>
</protein>
<dbReference type="Proteomes" id="UP000053617">
    <property type="component" value="Unassembled WGS sequence"/>
</dbReference>
<dbReference type="GO" id="GO:0035312">
    <property type="term" value="F:5'-3' DNA exonuclease activity"/>
    <property type="evidence" value="ECO:0007669"/>
    <property type="project" value="TreeGrafter"/>
</dbReference>
<feature type="signal peptide" evidence="1">
    <location>
        <begin position="1"/>
        <end position="23"/>
    </location>
</feature>
<gene>
    <name evidence="2" type="ORF">Z518_03423</name>
</gene>
<dbReference type="PANTHER" id="PTHR42924">
    <property type="entry name" value="EXONUCLEASE"/>
    <property type="match status" value="1"/>
</dbReference>
<dbReference type="HOGENOM" id="CLU_032306_1_0_1"/>
<dbReference type="PANTHER" id="PTHR42924:SF3">
    <property type="entry name" value="POLYMERASE_HISTIDINOL PHOSPHATASE N-TERMINAL DOMAIN-CONTAINING PROTEIN"/>
    <property type="match status" value="1"/>
</dbReference>
<dbReference type="CDD" id="cd07432">
    <property type="entry name" value="PHP_HisPPase"/>
    <property type="match status" value="1"/>
</dbReference>
<feature type="chain" id="PRO_5002255692" description="Polymerase/histidinol phosphatase N-terminal domain-containing protein" evidence="1">
    <location>
        <begin position="24"/>
        <end position="485"/>
    </location>
</feature>
<keyword evidence="1" id="KW-0732">Signal</keyword>
<evidence type="ECO:0008006" key="4">
    <source>
        <dbReference type="Google" id="ProtNLM"/>
    </source>
</evidence>
<dbReference type="VEuPathDB" id="FungiDB:Z518_03423"/>
<dbReference type="NCBIfam" id="NF038032">
    <property type="entry name" value="CehA_McbA_metalo"/>
    <property type="match status" value="1"/>
</dbReference>
<organism evidence="2 3">
    <name type="scientific">Rhinocladiella mackenziei CBS 650.93</name>
    <dbReference type="NCBI Taxonomy" id="1442369"/>
    <lineage>
        <taxon>Eukaryota</taxon>
        <taxon>Fungi</taxon>
        <taxon>Dikarya</taxon>
        <taxon>Ascomycota</taxon>
        <taxon>Pezizomycotina</taxon>
        <taxon>Eurotiomycetes</taxon>
        <taxon>Chaetothyriomycetidae</taxon>
        <taxon>Chaetothyriales</taxon>
        <taxon>Herpotrichiellaceae</taxon>
        <taxon>Rhinocladiella</taxon>
    </lineage>
</organism>
<dbReference type="AlphaFoldDB" id="A0A0D2IZB4"/>
<dbReference type="InterPro" id="IPR016195">
    <property type="entry name" value="Pol/histidinol_Pase-like"/>
</dbReference>
<dbReference type="EMBL" id="KN847476">
    <property type="protein sequence ID" value="KIX08766.1"/>
    <property type="molecule type" value="Genomic_DNA"/>
</dbReference>